<name>A0ACC3SJP2_9PEZI</name>
<organism evidence="1 2">
    <name type="scientific">Zalaria obscura</name>
    <dbReference type="NCBI Taxonomy" id="2024903"/>
    <lineage>
        <taxon>Eukaryota</taxon>
        <taxon>Fungi</taxon>
        <taxon>Dikarya</taxon>
        <taxon>Ascomycota</taxon>
        <taxon>Pezizomycotina</taxon>
        <taxon>Dothideomycetes</taxon>
        <taxon>Dothideomycetidae</taxon>
        <taxon>Dothideales</taxon>
        <taxon>Zalariaceae</taxon>
        <taxon>Zalaria</taxon>
    </lineage>
</organism>
<gene>
    <name evidence="1" type="primary">ctf18</name>
    <name evidence="1" type="ORF">M8818_001413</name>
</gene>
<proteinExistence type="predicted"/>
<evidence type="ECO:0000313" key="1">
    <source>
        <dbReference type="EMBL" id="KAK8217161.1"/>
    </source>
</evidence>
<dbReference type="Proteomes" id="UP001320706">
    <property type="component" value="Unassembled WGS sequence"/>
</dbReference>
<keyword evidence="2" id="KW-1185">Reference proteome</keyword>
<accession>A0ACC3SJP2</accession>
<dbReference type="EMBL" id="JAMKPW020000006">
    <property type="protein sequence ID" value="KAK8217161.1"/>
    <property type="molecule type" value="Genomic_DNA"/>
</dbReference>
<comment type="caution">
    <text evidence="1">The sequence shown here is derived from an EMBL/GenBank/DDBJ whole genome shotgun (WGS) entry which is preliminary data.</text>
</comment>
<reference evidence="1" key="1">
    <citation type="submission" date="2024-02" db="EMBL/GenBank/DDBJ databases">
        <title>Metagenome Assembled Genome of Zalaria obscura JY119.</title>
        <authorList>
            <person name="Vighnesh L."/>
            <person name="Jagadeeshwari U."/>
            <person name="Venkata Ramana C."/>
            <person name="Sasikala C."/>
        </authorList>
    </citation>
    <scope>NUCLEOTIDE SEQUENCE</scope>
    <source>
        <strain evidence="1">JY119</strain>
    </source>
</reference>
<evidence type="ECO:0000313" key="2">
    <source>
        <dbReference type="Proteomes" id="UP001320706"/>
    </source>
</evidence>
<sequence>MVSQYLPSDVPSLNDLDDPSGTTNEASFSDDIEALHDHITQTALIKTSEGVVIQHRNWTLEDVFRSDAALSSNFPSSQPLHHRSVSSGKANNSTASAPPSSPPLPMMPYLSSPVAYPSTSSPPPASPSPKRKRSLNAVRSPLRNVDGNTTRPSAVFLEESDDEDVAESQDVTLISKRARVAEENEAPSINALLPETDDFVDIDDFPAGTKESPSDAPPTVRTLDLQSIFTRPNAPHGAQPIRTASGKAFSIPKRRPAASSTYQQLVAARSVTQTGKAKKSYYGIDIHKLMDEANAEAEIKAAQGPAIPKEPVAVPVEPEQRSRKSLMWTEKYRARKFTELIGDDRTHRSVMHWLKRWDQIVFPGAARPKPKAGKVGNDLAEQERPHRKILLLTGPPGLGKTTLAHVCARQAGYEAQEINASDERSKDIVKGRIRDMVSTENARGIESKTTDGKTRKAGRPVCVIVDEVDGVVSGSGGSGEGGFVKALIDLVNLDLRNSAGPHAQQATNKKRKGDGFRMLRPMILICNDVYHPSLRPLRQSTAAEIIHVRKPNISTVVSRMQAIFDKENIPADSDGVRRLCEASWGVSSRKEGGTGSSTGEGDIRGVMVVGEWVARKLQATLDSVSNTPQRLTRQWLEEHVLADLSHGGGAARGVGRGGPKDVVERVFQEGAGFNKNTLMPQNHNTSTSISGVKGVAEGIKQRAMSRLREMIDTSGDSDRIVTDCFTSYPSQPFQDDTFLTKPSTAYDWLHFADTLSSAVYSSSEWELAPYLSQPTLAFHHLFATPTSTRFNPVKPSWADRNADEEEQEPLPFSGPQASYAAHEALKQNHALLQSLQSTLSLPLTRAFNSPADIATDLLPYLLRMLSPAINPVIVSSGAEKSTASVRKASEKVLVTRAVQAMTAAGVTFERTRIESEVAAGPVPQAGAGWVYRMEPGLDTLGTFETGGKGFGTEGVSRTRFAVRQVLEQEWKRERTRREEEARKKRYRNGGDGEDVELAAAEDGKADVLQEGLRKARVKKDFFGRVIVERQDSGERRADEENARKGKQEEDHGEGRIWVTFHEGFSNAVRKPVTLAELMKGL</sequence>
<protein>
    <submittedName>
        <fullName evidence="1">Chromosome transmission fidelity protein 18</fullName>
    </submittedName>
</protein>